<dbReference type="InterPro" id="IPR050327">
    <property type="entry name" value="Proton-linked_MCT"/>
</dbReference>
<dbReference type="GO" id="GO:0022857">
    <property type="term" value="F:transmembrane transporter activity"/>
    <property type="evidence" value="ECO:0007669"/>
    <property type="project" value="InterPro"/>
</dbReference>
<dbReference type="PROSITE" id="PS50850">
    <property type="entry name" value="MFS"/>
    <property type="match status" value="1"/>
</dbReference>
<comment type="caution">
    <text evidence="5">The sequence shown here is derived from an EMBL/GenBank/DDBJ whole genome shotgun (WGS) entry which is preliminary data.</text>
</comment>
<name>A0A9W4U243_9PLEO</name>
<feature type="transmembrane region" description="Helical" evidence="3">
    <location>
        <begin position="210"/>
        <end position="228"/>
    </location>
</feature>
<dbReference type="PANTHER" id="PTHR11360">
    <property type="entry name" value="MONOCARBOXYLATE TRANSPORTER"/>
    <property type="match status" value="1"/>
</dbReference>
<evidence type="ECO:0000256" key="2">
    <source>
        <dbReference type="ARBA" id="ARBA00006727"/>
    </source>
</evidence>
<keyword evidence="3" id="KW-0812">Transmembrane</keyword>
<dbReference type="PANTHER" id="PTHR11360:SF302">
    <property type="entry name" value="MAJOR FACILITATOR SUPERFAMILY (MFS) PROFILE DOMAIN-CONTAINING PROTEIN"/>
    <property type="match status" value="1"/>
</dbReference>
<comment type="similarity">
    <text evidence="2">Belongs to the major facilitator superfamily. Monocarboxylate porter (TC 2.A.1.13) family.</text>
</comment>
<proteinExistence type="inferred from homology"/>
<keyword evidence="6" id="KW-1185">Reference proteome</keyword>
<dbReference type="Proteomes" id="UP001152607">
    <property type="component" value="Unassembled WGS sequence"/>
</dbReference>
<protein>
    <recommendedName>
        <fullName evidence="4">Major facilitator superfamily (MFS) profile domain-containing protein</fullName>
    </recommendedName>
</protein>
<evidence type="ECO:0000256" key="3">
    <source>
        <dbReference type="SAM" id="Phobius"/>
    </source>
</evidence>
<feature type="transmembrane region" description="Helical" evidence="3">
    <location>
        <begin position="248"/>
        <end position="266"/>
    </location>
</feature>
<gene>
    <name evidence="5" type="ORF">PDIGIT_LOCUS1020</name>
</gene>
<reference evidence="5" key="1">
    <citation type="submission" date="2023-01" db="EMBL/GenBank/DDBJ databases">
        <authorList>
            <person name="Van Ghelder C."/>
            <person name="Rancurel C."/>
        </authorList>
    </citation>
    <scope>NUCLEOTIDE SEQUENCE</scope>
    <source>
        <strain evidence="5">CNCM I-4278</strain>
    </source>
</reference>
<feature type="transmembrane region" description="Helical" evidence="3">
    <location>
        <begin position="141"/>
        <end position="162"/>
    </location>
</feature>
<feature type="transmembrane region" description="Helical" evidence="3">
    <location>
        <begin position="304"/>
        <end position="324"/>
    </location>
</feature>
<feature type="transmembrane region" description="Helical" evidence="3">
    <location>
        <begin position="47"/>
        <end position="69"/>
    </location>
</feature>
<evidence type="ECO:0000313" key="5">
    <source>
        <dbReference type="EMBL" id="CAI6252318.1"/>
    </source>
</evidence>
<evidence type="ECO:0000259" key="4">
    <source>
        <dbReference type="PROSITE" id="PS50850"/>
    </source>
</evidence>
<dbReference type="AlphaFoldDB" id="A0A9W4U243"/>
<feature type="transmembrane region" description="Helical" evidence="3">
    <location>
        <begin position="110"/>
        <end position="129"/>
    </location>
</feature>
<feature type="transmembrane region" description="Helical" evidence="3">
    <location>
        <begin position="278"/>
        <end position="298"/>
    </location>
</feature>
<dbReference type="Gene3D" id="1.20.1250.20">
    <property type="entry name" value="MFS general substrate transporter like domains"/>
    <property type="match status" value="2"/>
</dbReference>
<feature type="transmembrane region" description="Helical" evidence="3">
    <location>
        <begin position="168"/>
        <end position="189"/>
    </location>
</feature>
<evidence type="ECO:0000313" key="6">
    <source>
        <dbReference type="Proteomes" id="UP001152607"/>
    </source>
</evidence>
<accession>A0A9W4U243</accession>
<keyword evidence="3" id="KW-0472">Membrane</keyword>
<dbReference type="InterPro" id="IPR020846">
    <property type="entry name" value="MFS_dom"/>
</dbReference>
<dbReference type="InterPro" id="IPR036259">
    <property type="entry name" value="MFS_trans_sf"/>
</dbReference>
<dbReference type="GO" id="GO:0016020">
    <property type="term" value="C:membrane"/>
    <property type="evidence" value="ECO:0007669"/>
    <property type="project" value="UniProtKB-SubCell"/>
</dbReference>
<keyword evidence="3" id="KW-1133">Transmembrane helix</keyword>
<dbReference type="EMBL" id="CAOQHR010000001">
    <property type="protein sequence ID" value="CAI6252318.1"/>
    <property type="molecule type" value="Genomic_DNA"/>
</dbReference>
<feature type="transmembrane region" description="Helical" evidence="3">
    <location>
        <begin position="379"/>
        <end position="400"/>
    </location>
</feature>
<sequence>MLFATSLASFWTLGLLQSFGIWQRHYGSQMAVDDGVIQQGDMIKRPIISAIGSLGNGGIFAAFGLLYFPHLPSFGQHIRDLCLLGTFFMTLGFGLASISTHLWMMVLTQGILVGVGGGIFLYTLAPILPEYFVKHSGLAQGIALASGSAGGSVLSLSVPVMLDHLGSQATLSLLGSISLAICSAVSFLAQPPRQIKDRNNTMVCWKTFKDPIFTCLFIANFLHALTLLNPITFGPEFSEALGLSNRTGSIILAIMSAVGIPARLITGYVADVVGHQNMLLLAVFTYAVSVWGFWFSAAAVKSEALWIVFSILYGAINGTFNMIVNSAQKRLFGDELYYSYNGAMTSIRGIGFAISPPIVGSLVTRVQNDELDTPAFIKPISYTGTLLVLLVGCVASVRALDASKRGWEWIR</sequence>
<feature type="domain" description="Major facilitator superfamily (MFS) profile" evidence="4">
    <location>
        <begin position="212"/>
        <end position="411"/>
    </location>
</feature>
<evidence type="ECO:0000256" key="1">
    <source>
        <dbReference type="ARBA" id="ARBA00004141"/>
    </source>
</evidence>
<feature type="transmembrane region" description="Helical" evidence="3">
    <location>
        <begin position="81"/>
        <end position="104"/>
    </location>
</feature>
<feature type="transmembrane region" description="Helical" evidence="3">
    <location>
        <begin position="336"/>
        <end position="359"/>
    </location>
</feature>
<dbReference type="OrthoDB" id="6499973at2759"/>
<organism evidence="5 6">
    <name type="scientific">Periconia digitata</name>
    <dbReference type="NCBI Taxonomy" id="1303443"/>
    <lineage>
        <taxon>Eukaryota</taxon>
        <taxon>Fungi</taxon>
        <taxon>Dikarya</taxon>
        <taxon>Ascomycota</taxon>
        <taxon>Pezizomycotina</taxon>
        <taxon>Dothideomycetes</taxon>
        <taxon>Pleosporomycetidae</taxon>
        <taxon>Pleosporales</taxon>
        <taxon>Massarineae</taxon>
        <taxon>Periconiaceae</taxon>
        <taxon>Periconia</taxon>
    </lineage>
</organism>
<dbReference type="InterPro" id="IPR011701">
    <property type="entry name" value="MFS"/>
</dbReference>
<dbReference type="Pfam" id="PF07690">
    <property type="entry name" value="MFS_1"/>
    <property type="match status" value="1"/>
</dbReference>
<comment type="subcellular location">
    <subcellularLocation>
        <location evidence="1">Membrane</location>
        <topology evidence="1">Multi-pass membrane protein</topology>
    </subcellularLocation>
</comment>
<dbReference type="SUPFAM" id="SSF103473">
    <property type="entry name" value="MFS general substrate transporter"/>
    <property type="match status" value="1"/>
</dbReference>